<dbReference type="GO" id="GO:0009791">
    <property type="term" value="P:post-embryonic development"/>
    <property type="evidence" value="ECO:0007669"/>
    <property type="project" value="UniProtKB-ARBA"/>
</dbReference>
<dbReference type="CDD" id="cd07962">
    <property type="entry name" value="Anticodon_Ia_Val"/>
    <property type="match status" value="1"/>
</dbReference>
<feature type="compositionally biased region" description="Basic and acidic residues" evidence="12">
    <location>
        <begin position="25"/>
        <end position="41"/>
    </location>
</feature>
<dbReference type="EC" id="6.1.1.9" evidence="2"/>
<evidence type="ECO:0000256" key="3">
    <source>
        <dbReference type="ARBA" id="ARBA00022598"/>
    </source>
</evidence>
<evidence type="ECO:0000256" key="1">
    <source>
        <dbReference type="ARBA" id="ARBA00005594"/>
    </source>
</evidence>
<keyword evidence="4 11" id="KW-0547">Nucleotide-binding</keyword>
<comment type="caution">
    <text evidence="15">The sequence shown here is derived from an EMBL/GenBank/DDBJ whole genome shotgun (WGS) entry which is preliminary data.</text>
</comment>
<evidence type="ECO:0000256" key="5">
    <source>
        <dbReference type="ARBA" id="ARBA00022840"/>
    </source>
</evidence>
<feature type="domain" description="Methionyl/Valyl/Leucyl/Isoleucyl-tRNA synthetase anticodon-binding" evidence="14">
    <location>
        <begin position="741"/>
        <end position="791"/>
    </location>
</feature>
<evidence type="ECO:0000256" key="11">
    <source>
        <dbReference type="RuleBase" id="RU363035"/>
    </source>
</evidence>
<dbReference type="Gene3D" id="3.40.50.620">
    <property type="entry name" value="HUPs"/>
    <property type="match status" value="2"/>
</dbReference>
<reference evidence="15 16" key="1">
    <citation type="journal article" date="2024" name="Nat. Commun.">
        <title>Phylogenomics reveals the evolutionary origins of lichenization in chlorophyte algae.</title>
        <authorList>
            <person name="Puginier C."/>
            <person name="Libourel C."/>
            <person name="Otte J."/>
            <person name="Skaloud P."/>
            <person name="Haon M."/>
            <person name="Grisel S."/>
            <person name="Petersen M."/>
            <person name="Berrin J.G."/>
            <person name="Delaux P.M."/>
            <person name="Dal Grande F."/>
            <person name="Keller J."/>
        </authorList>
    </citation>
    <scope>NUCLEOTIDE SEQUENCE [LARGE SCALE GENOMIC DNA]</scope>
    <source>
        <strain evidence="15 16">SAG 2523</strain>
    </source>
</reference>
<evidence type="ECO:0000256" key="8">
    <source>
        <dbReference type="ARBA" id="ARBA00023146"/>
    </source>
</evidence>
<evidence type="ECO:0000259" key="14">
    <source>
        <dbReference type="Pfam" id="PF08264"/>
    </source>
</evidence>
<dbReference type="GO" id="GO:0005524">
    <property type="term" value="F:ATP binding"/>
    <property type="evidence" value="ECO:0007669"/>
    <property type="project" value="UniProtKB-KW"/>
</dbReference>
<dbReference type="PANTHER" id="PTHR11946:SF109">
    <property type="entry name" value="VALINE--TRNA LIGASE"/>
    <property type="match status" value="1"/>
</dbReference>
<evidence type="ECO:0000256" key="12">
    <source>
        <dbReference type="SAM" id="MobiDB-lite"/>
    </source>
</evidence>
<sequence length="793" mass="88117">MTAEPEGPKAVANGQAAAPVAEPEDPVKKAKKEAKAAEKAAKKAKAAAKAEASKAAASAPKPTNTKKQALAAEAEEKKNKAREDVRAATEAARATPKGEKKQLAGDEMSSYHPEYVEAAWYDWWESQGYFKPSNEDSGKPPFVIVIPPPNVTGSLHLGHALTNAIQDTVVRWKRMSGYNVLWVPGTDHAGIATQTVVEKQLRQAQPPLSRHDLGRAKFLEKVFEWKETKGNRICDQLRRIGSSVDWDRLVFTMDAPRSAAVKEAFIRLHRDGLIYRDNRLVNWDCTLRTAVSEIEVDYEDIPGPTKLHVPGYKEQVEFGVLTSFAYPMAEGDQEIVVATTRPETMIGDTAVAVHPDDPKYTQFHGRHVKHPLDGRLIPIICDAELVDMTFGTGAVKITPAHDPNDFATGKRHNLESINILSDDGSINSVGGPFSGQPRFKARVTVVEWLKGLGLYRGTAPNAMRLGVCSRSKDVIEPVLKPQWWVSCGGMAADARAAASDGRLKIISSDSVATWNRWLDNIRDWCISRQLWWGHRIPAYYVSLRQQEDGEDVGQPGAPSERMDCWVVGQDEADARAQAEAKFPGQQLELQQDEDVLDTWFFFRPFSIFCHGLAPADSRLVPSLVRYPSSMCIFIPWFGTPMVSKMSKSLGNVVDPIDVIQGITLQGLHDTLEGSNLDPKKSNEQEKGRRRISQWHRGEVVSYRHWCNKLWNAIKFGMLKLKGFEPVAAPESLEGLPFACGWILDQLNSCTIKVVKGMESYDFSGAASALHDFWLSKLCDVFIELVKPIMDDRQ</sequence>
<dbReference type="GO" id="GO:0006438">
    <property type="term" value="P:valyl-tRNA aminoacylation"/>
    <property type="evidence" value="ECO:0007669"/>
    <property type="project" value="InterPro"/>
</dbReference>
<evidence type="ECO:0000256" key="7">
    <source>
        <dbReference type="ARBA" id="ARBA00023054"/>
    </source>
</evidence>
<feature type="domain" description="Aminoacyl-tRNA synthetase class Ia" evidence="13">
    <location>
        <begin position="120"/>
        <end position="600"/>
    </location>
</feature>
<dbReference type="InterPro" id="IPR009008">
    <property type="entry name" value="Val/Leu/Ile-tRNA-synth_edit"/>
</dbReference>
<evidence type="ECO:0000259" key="13">
    <source>
        <dbReference type="Pfam" id="PF00133"/>
    </source>
</evidence>
<dbReference type="SUPFAM" id="SSF52374">
    <property type="entry name" value="Nucleotidylyl transferase"/>
    <property type="match status" value="1"/>
</dbReference>
<evidence type="ECO:0000256" key="6">
    <source>
        <dbReference type="ARBA" id="ARBA00022917"/>
    </source>
</evidence>
<dbReference type="FunFam" id="3.90.740.10:FF:000010">
    <property type="entry name" value="Valine--tRNA ligase"/>
    <property type="match status" value="1"/>
</dbReference>
<dbReference type="Pfam" id="PF00133">
    <property type="entry name" value="tRNA-synt_1"/>
    <property type="match status" value="1"/>
</dbReference>
<proteinExistence type="inferred from homology"/>
<dbReference type="FunFam" id="3.40.50.620:FF:000020">
    <property type="entry name" value="Valine--tRNA ligase, mitochondrial"/>
    <property type="match status" value="1"/>
</dbReference>
<evidence type="ECO:0000256" key="4">
    <source>
        <dbReference type="ARBA" id="ARBA00022741"/>
    </source>
</evidence>
<keyword evidence="6 11" id="KW-0648">Protein biosynthesis</keyword>
<dbReference type="SUPFAM" id="SSF47323">
    <property type="entry name" value="Anticodon-binding domain of a subclass of class I aminoacyl-tRNA synthetases"/>
    <property type="match status" value="1"/>
</dbReference>
<evidence type="ECO:0000313" key="15">
    <source>
        <dbReference type="EMBL" id="KAK9856843.1"/>
    </source>
</evidence>
<dbReference type="Proteomes" id="UP001485043">
    <property type="component" value="Unassembled WGS sequence"/>
</dbReference>
<feature type="compositionally biased region" description="Low complexity" evidence="12">
    <location>
        <begin position="47"/>
        <end position="59"/>
    </location>
</feature>
<dbReference type="InterPro" id="IPR009080">
    <property type="entry name" value="tRNAsynth_Ia_anticodon-bd"/>
</dbReference>
<protein>
    <recommendedName>
        <fullName evidence="2">valine--tRNA ligase</fullName>
        <ecNumber evidence="2">6.1.1.9</ecNumber>
    </recommendedName>
    <alternativeName>
        <fullName evidence="9">Valyl-tRNA synthetase</fullName>
    </alternativeName>
</protein>
<keyword evidence="3 11" id="KW-0436">Ligase</keyword>
<dbReference type="AlphaFoldDB" id="A0AAW1SUF1"/>
<gene>
    <name evidence="15" type="ORF">WJX84_009284</name>
</gene>
<dbReference type="InterPro" id="IPR001412">
    <property type="entry name" value="aa-tRNA-synth_I_CS"/>
</dbReference>
<keyword evidence="8 11" id="KW-0030">Aminoacyl-tRNA synthetase</keyword>
<dbReference type="InterPro" id="IPR002303">
    <property type="entry name" value="Valyl-tRNA_ligase"/>
</dbReference>
<feature type="compositionally biased region" description="Basic and acidic residues" evidence="12">
    <location>
        <begin position="74"/>
        <end position="87"/>
    </location>
</feature>
<evidence type="ECO:0000256" key="10">
    <source>
        <dbReference type="ARBA" id="ARBA00047552"/>
    </source>
</evidence>
<dbReference type="PROSITE" id="PS00178">
    <property type="entry name" value="AA_TRNA_LIGASE_I"/>
    <property type="match status" value="1"/>
</dbReference>
<dbReference type="PRINTS" id="PR00986">
    <property type="entry name" value="TRNASYNTHVAL"/>
</dbReference>
<organism evidence="15 16">
    <name type="scientific">Apatococcus fuscideae</name>
    <dbReference type="NCBI Taxonomy" id="2026836"/>
    <lineage>
        <taxon>Eukaryota</taxon>
        <taxon>Viridiplantae</taxon>
        <taxon>Chlorophyta</taxon>
        <taxon>core chlorophytes</taxon>
        <taxon>Trebouxiophyceae</taxon>
        <taxon>Chlorellales</taxon>
        <taxon>Chlorellaceae</taxon>
        <taxon>Apatococcus</taxon>
    </lineage>
</organism>
<dbReference type="Pfam" id="PF08264">
    <property type="entry name" value="Anticodon_1"/>
    <property type="match status" value="1"/>
</dbReference>
<accession>A0AAW1SUF1</accession>
<dbReference type="PANTHER" id="PTHR11946">
    <property type="entry name" value="VALYL-TRNA SYNTHETASES"/>
    <property type="match status" value="1"/>
</dbReference>
<dbReference type="Gene3D" id="3.90.740.10">
    <property type="entry name" value="Valyl/Leucyl/Isoleucyl-tRNA synthetase, editing domain"/>
    <property type="match status" value="1"/>
</dbReference>
<feature type="compositionally biased region" description="Low complexity" evidence="12">
    <location>
        <begin position="8"/>
        <end position="21"/>
    </location>
</feature>
<dbReference type="EMBL" id="JALJOV010000994">
    <property type="protein sequence ID" value="KAK9856843.1"/>
    <property type="molecule type" value="Genomic_DNA"/>
</dbReference>
<dbReference type="Gene3D" id="1.10.730.10">
    <property type="entry name" value="Isoleucyl-tRNA Synthetase, Domain 1"/>
    <property type="match status" value="1"/>
</dbReference>
<dbReference type="GO" id="GO:0005829">
    <property type="term" value="C:cytosol"/>
    <property type="evidence" value="ECO:0007669"/>
    <property type="project" value="TreeGrafter"/>
</dbReference>
<keyword evidence="7" id="KW-0175">Coiled coil</keyword>
<dbReference type="GO" id="GO:0048608">
    <property type="term" value="P:reproductive structure development"/>
    <property type="evidence" value="ECO:0007669"/>
    <property type="project" value="UniProtKB-ARBA"/>
</dbReference>
<evidence type="ECO:0000256" key="9">
    <source>
        <dbReference type="ARBA" id="ARBA00029936"/>
    </source>
</evidence>
<feature type="region of interest" description="Disordered" evidence="12">
    <location>
        <begin position="1"/>
        <end position="108"/>
    </location>
</feature>
<dbReference type="InterPro" id="IPR033705">
    <property type="entry name" value="Anticodon_Ia_Val"/>
</dbReference>
<keyword evidence="16" id="KW-1185">Reference proteome</keyword>
<dbReference type="FunFam" id="3.90.740.10:FF:000008">
    <property type="entry name" value="Valine--tRNA ligase, mitochondrial"/>
    <property type="match status" value="1"/>
</dbReference>
<dbReference type="InterPro" id="IPR002300">
    <property type="entry name" value="aa-tRNA-synth_Ia"/>
</dbReference>
<evidence type="ECO:0000256" key="2">
    <source>
        <dbReference type="ARBA" id="ARBA00013169"/>
    </source>
</evidence>
<dbReference type="InterPro" id="IPR013155">
    <property type="entry name" value="M/V/L/I-tRNA-synth_anticd-bd"/>
</dbReference>
<keyword evidence="5 11" id="KW-0067">ATP-binding</keyword>
<comment type="catalytic activity">
    <reaction evidence="10">
        <text>tRNA(Val) + L-valine + ATP = L-valyl-tRNA(Val) + AMP + diphosphate</text>
        <dbReference type="Rhea" id="RHEA:10704"/>
        <dbReference type="Rhea" id="RHEA-COMP:9672"/>
        <dbReference type="Rhea" id="RHEA-COMP:9708"/>
        <dbReference type="ChEBI" id="CHEBI:30616"/>
        <dbReference type="ChEBI" id="CHEBI:33019"/>
        <dbReference type="ChEBI" id="CHEBI:57762"/>
        <dbReference type="ChEBI" id="CHEBI:78442"/>
        <dbReference type="ChEBI" id="CHEBI:78537"/>
        <dbReference type="ChEBI" id="CHEBI:456215"/>
        <dbReference type="EC" id="6.1.1.9"/>
    </reaction>
</comment>
<evidence type="ECO:0000313" key="16">
    <source>
        <dbReference type="Proteomes" id="UP001485043"/>
    </source>
</evidence>
<dbReference type="InterPro" id="IPR014729">
    <property type="entry name" value="Rossmann-like_a/b/a_fold"/>
</dbReference>
<dbReference type="GO" id="GO:0004832">
    <property type="term" value="F:valine-tRNA ligase activity"/>
    <property type="evidence" value="ECO:0007669"/>
    <property type="project" value="UniProtKB-EC"/>
</dbReference>
<name>A0AAW1SUF1_9CHLO</name>
<dbReference type="SUPFAM" id="SSF50677">
    <property type="entry name" value="ValRS/IleRS/LeuRS editing domain"/>
    <property type="match status" value="1"/>
</dbReference>
<comment type="similarity">
    <text evidence="1 11">Belongs to the class-I aminoacyl-tRNA synthetase family.</text>
</comment>
<dbReference type="GO" id="GO:0002161">
    <property type="term" value="F:aminoacyl-tRNA deacylase activity"/>
    <property type="evidence" value="ECO:0007669"/>
    <property type="project" value="InterPro"/>
</dbReference>